<comment type="similarity">
    <text evidence="2 6">Belongs to the glycosyl hydrolase 30 family.</text>
</comment>
<dbReference type="InterPro" id="IPR001139">
    <property type="entry name" value="Glyco_hydro_30"/>
</dbReference>
<keyword evidence="6" id="KW-0326">Glycosidase</keyword>
<evidence type="ECO:0000256" key="3">
    <source>
        <dbReference type="ARBA" id="ARBA00012658"/>
    </source>
</evidence>
<gene>
    <name evidence="11" type="primary">LOC101891707</name>
</gene>
<dbReference type="EC" id="3.2.1.45" evidence="3 6"/>
<dbReference type="Proteomes" id="UP001652621">
    <property type="component" value="Unplaced"/>
</dbReference>
<evidence type="ECO:0000256" key="5">
    <source>
        <dbReference type="ARBA" id="ARBA00022801"/>
    </source>
</evidence>
<keyword evidence="10" id="KW-1185">Reference proteome</keyword>
<evidence type="ECO:0000256" key="7">
    <source>
        <dbReference type="SAM" id="SignalP"/>
    </source>
</evidence>
<keyword evidence="5 6" id="KW-0378">Hydrolase</keyword>
<feature type="domain" description="Glycosyl hydrolase family 30 TIM-barrel" evidence="8">
    <location>
        <begin position="156"/>
        <end position="507"/>
    </location>
</feature>
<evidence type="ECO:0000259" key="8">
    <source>
        <dbReference type="Pfam" id="PF02055"/>
    </source>
</evidence>
<dbReference type="InterPro" id="IPR033452">
    <property type="entry name" value="GH30_C"/>
</dbReference>
<proteinExistence type="inferred from homology"/>
<dbReference type="Gene3D" id="3.20.20.80">
    <property type="entry name" value="Glycosidases"/>
    <property type="match status" value="1"/>
</dbReference>
<evidence type="ECO:0000313" key="11">
    <source>
        <dbReference type="RefSeq" id="XP_058983971.1"/>
    </source>
</evidence>
<dbReference type="PANTHER" id="PTHR11069">
    <property type="entry name" value="GLUCOSYLCERAMIDASE"/>
    <property type="match status" value="1"/>
</dbReference>
<dbReference type="GeneID" id="101891707"/>
<dbReference type="InterPro" id="IPR033453">
    <property type="entry name" value="Glyco_hydro_30_TIM-barrel"/>
</dbReference>
<dbReference type="Pfam" id="PF02055">
    <property type="entry name" value="Glyco_hydro_30"/>
    <property type="match status" value="1"/>
</dbReference>
<feature type="signal peptide" evidence="7">
    <location>
        <begin position="1"/>
        <end position="32"/>
    </location>
</feature>
<evidence type="ECO:0000256" key="6">
    <source>
        <dbReference type="RuleBase" id="RU361188"/>
    </source>
</evidence>
<name>A0ABM3VDU9_MUSDO</name>
<dbReference type="RefSeq" id="XP_058983971.1">
    <property type="nucleotide sequence ID" value="XM_059127988.1"/>
</dbReference>
<evidence type="ECO:0000256" key="2">
    <source>
        <dbReference type="ARBA" id="ARBA00005382"/>
    </source>
</evidence>
<keyword evidence="6" id="KW-0746">Sphingolipid metabolism</keyword>
<evidence type="ECO:0000259" key="9">
    <source>
        <dbReference type="Pfam" id="PF17189"/>
    </source>
</evidence>
<accession>A0ABM3VDU9</accession>
<evidence type="ECO:0000313" key="10">
    <source>
        <dbReference type="Proteomes" id="UP001652621"/>
    </source>
</evidence>
<feature type="chain" id="PRO_5046687680" description="Glucosylceramidase" evidence="7">
    <location>
        <begin position="33"/>
        <end position="576"/>
    </location>
</feature>
<feature type="domain" description="Glycosyl hydrolase family 30 beta sandwich" evidence="9">
    <location>
        <begin position="510"/>
        <end position="573"/>
    </location>
</feature>
<organism evidence="10 11">
    <name type="scientific">Musca domestica</name>
    <name type="common">House fly</name>
    <dbReference type="NCBI Taxonomy" id="7370"/>
    <lineage>
        <taxon>Eukaryota</taxon>
        <taxon>Metazoa</taxon>
        <taxon>Ecdysozoa</taxon>
        <taxon>Arthropoda</taxon>
        <taxon>Hexapoda</taxon>
        <taxon>Insecta</taxon>
        <taxon>Pterygota</taxon>
        <taxon>Neoptera</taxon>
        <taxon>Endopterygota</taxon>
        <taxon>Diptera</taxon>
        <taxon>Brachycera</taxon>
        <taxon>Muscomorpha</taxon>
        <taxon>Muscoidea</taxon>
        <taxon>Muscidae</taxon>
        <taxon>Musca</taxon>
    </lineage>
</organism>
<reference evidence="11" key="1">
    <citation type="submission" date="2025-08" db="UniProtKB">
        <authorList>
            <consortium name="RefSeq"/>
        </authorList>
    </citation>
    <scope>IDENTIFICATION</scope>
    <source>
        <strain evidence="11">Aabys</strain>
        <tissue evidence="11">Whole body</tissue>
    </source>
</reference>
<sequence length="576" mass="66257">MQLNCLFIIKKMLQHLLISLLIICFCFDFTNAECDRVETKFGLVCRCTADNCDYLQEPNLQNDTSWVLVSSSKNGLRFFPTKGHFGAGSVSNIEDYHSAPQSHNRQFDADAVMVDNRNSLGKIFGFRQTSVFSLPKTLEKPSASIAINRNKTYQKITGFGGALTGTVAYLLDKMKPELQDQLFKTYYHKDGIAYNLLRTSIGGCDFDLEPWAYNERPQNDVNLSNFTQLDRRDLLKVKQIKRLETVAFIDDLKIMAAAWSPPPWMKTNNDWTGYSNLQPIYYQTWALYHLRFLELMQTKNITIWSISTGNEPLNGVIGWFFVHFMSLGWTPRNQAIYLNDYLGPMLKKSQFKNVLIFGNDDQRYTYPTWFERMNATIPGSLTYLDGLAVHWYWDDIFGPELIDNTMTSFPDKLLLNTESCVGDKPWQTHGPELGSWERGEQYIKAFLQDLQHNFNGWIDWNLVLDERGGPNYVNNFVDAPIVVNTTNFSEFYKQPMYYGIGHFSKFVWPDSKRIDVKVSSRQRTMDAVGFQRSDGVIVVVIFNSASIPQDITLNDSIRGTINVSVPPRSIHTMLFK</sequence>
<dbReference type="SUPFAM" id="SSF51445">
    <property type="entry name" value="(Trans)glycosidases"/>
    <property type="match status" value="1"/>
</dbReference>
<evidence type="ECO:0000256" key="4">
    <source>
        <dbReference type="ARBA" id="ARBA00022729"/>
    </source>
</evidence>
<dbReference type="Pfam" id="PF17189">
    <property type="entry name" value="Glyco_hydro_30C"/>
    <property type="match status" value="1"/>
</dbReference>
<protein>
    <recommendedName>
        <fullName evidence="3 6">Glucosylceramidase</fullName>
        <ecNumber evidence="3 6">3.2.1.45</ecNumber>
    </recommendedName>
</protein>
<dbReference type="PANTHER" id="PTHR11069:SF23">
    <property type="entry name" value="LYSOSOMAL ACID GLUCOSYLCERAMIDASE"/>
    <property type="match status" value="1"/>
</dbReference>
<keyword evidence="6" id="KW-0443">Lipid metabolism</keyword>
<evidence type="ECO:0000256" key="1">
    <source>
        <dbReference type="ARBA" id="ARBA00001013"/>
    </source>
</evidence>
<dbReference type="InterPro" id="IPR017853">
    <property type="entry name" value="GH"/>
</dbReference>
<comment type="catalytic activity">
    <reaction evidence="1">
        <text>a beta-D-glucosyl-(1&lt;-&gt;1')-N-acylsphing-4-enine + H2O = an N-acylsphing-4-enine + D-glucose</text>
        <dbReference type="Rhea" id="RHEA:13269"/>
        <dbReference type="ChEBI" id="CHEBI:4167"/>
        <dbReference type="ChEBI" id="CHEBI:15377"/>
        <dbReference type="ChEBI" id="CHEBI:22801"/>
        <dbReference type="ChEBI" id="CHEBI:52639"/>
        <dbReference type="EC" id="3.2.1.45"/>
    </reaction>
    <physiologicalReaction direction="left-to-right" evidence="1">
        <dbReference type="Rhea" id="RHEA:13270"/>
    </physiologicalReaction>
</comment>
<keyword evidence="4 7" id="KW-0732">Signal</keyword>